<dbReference type="EMBL" id="BART01019799">
    <property type="protein sequence ID" value="GAG96372.1"/>
    <property type="molecule type" value="Genomic_DNA"/>
</dbReference>
<organism evidence="1">
    <name type="scientific">marine sediment metagenome</name>
    <dbReference type="NCBI Taxonomy" id="412755"/>
    <lineage>
        <taxon>unclassified sequences</taxon>
        <taxon>metagenomes</taxon>
        <taxon>ecological metagenomes</taxon>
    </lineage>
</organism>
<feature type="non-terminal residue" evidence="1">
    <location>
        <position position="1"/>
    </location>
</feature>
<sequence>GIEKALCSHQSAKIGDHGGKKVIHESIIEDRNLAKKFN</sequence>
<protein>
    <submittedName>
        <fullName evidence="1">Uncharacterized protein</fullName>
    </submittedName>
</protein>
<dbReference type="AlphaFoldDB" id="X1CTS1"/>
<name>X1CTS1_9ZZZZ</name>
<accession>X1CTS1</accession>
<gene>
    <name evidence="1" type="ORF">S01H4_36948</name>
</gene>
<proteinExistence type="predicted"/>
<reference evidence="1" key="1">
    <citation type="journal article" date="2014" name="Front. Microbiol.">
        <title>High frequency of phylogenetically diverse reductive dehalogenase-homologous genes in deep subseafloor sedimentary metagenomes.</title>
        <authorList>
            <person name="Kawai M."/>
            <person name="Futagami T."/>
            <person name="Toyoda A."/>
            <person name="Takaki Y."/>
            <person name="Nishi S."/>
            <person name="Hori S."/>
            <person name="Arai W."/>
            <person name="Tsubouchi T."/>
            <person name="Morono Y."/>
            <person name="Uchiyama I."/>
            <person name="Ito T."/>
            <person name="Fujiyama A."/>
            <person name="Inagaki F."/>
            <person name="Takami H."/>
        </authorList>
    </citation>
    <scope>NUCLEOTIDE SEQUENCE</scope>
    <source>
        <strain evidence="1">Expedition CK06-06</strain>
    </source>
</reference>
<comment type="caution">
    <text evidence="1">The sequence shown here is derived from an EMBL/GenBank/DDBJ whole genome shotgun (WGS) entry which is preliminary data.</text>
</comment>
<evidence type="ECO:0000313" key="1">
    <source>
        <dbReference type="EMBL" id="GAG96372.1"/>
    </source>
</evidence>